<feature type="compositionally biased region" description="Low complexity" evidence="1">
    <location>
        <begin position="195"/>
        <end position="211"/>
    </location>
</feature>
<keyword evidence="3" id="KW-1185">Reference proteome</keyword>
<dbReference type="EnsemblMetazoa" id="G4736.1">
    <property type="protein sequence ID" value="G4736.1:cds"/>
    <property type="gene ID" value="G4736"/>
</dbReference>
<sequence>MSETEEATLTPDEVKNIVSALESLKMKPKADSPEDFIYWMKTAAKLSEKTSADVAGRPVEISSAASPSPQFIKISFFSGDSKSDASYDVWRYEVECLLNESYKPETISHAIRRSLKGEASRVVMHLGAVRKVEMEHQPPMKKSAITKSATPKEEPDDRFQSLEAKINQLTTEIRGMKDRQYSYNYRPMPQARQPYQRGRQNQGYRGGYRQYPSSQQPNKDSEAAVTELRDSRARDPPTCYKCGQSMQPIENIGEQYDIATLQNDDPSIFFWKQQPKPRKGKEQRKDKDDISDEESEFSFAGYPVMRRNSPQNSTSQHDDDHALTREASDADSEEDALHQDLPEDQPEEEEDEEPSIADDETSIADDEISTADDEIPIADEETFIADEDHSIADDEPQLDIERPVPAPRRSGRERKAPDWTKDYVMMAQDKPDWLQRATFLREIMKDGHFDNVNSSVYQMAMLNIVSSLQ</sequence>
<evidence type="ECO:0000256" key="1">
    <source>
        <dbReference type="SAM" id="MobiDB-lite"/>
    </source>
</evidence>
<evidence type="ECO:0000313" key="3">
    <source>
        <dbReference type="Proteomes" id="UP000005408"/>
    </source>
</evidence>
<accession>A0A8W8N030</accession>
<feature type="region of interest" description="Disordered" evidence="1">
    <location>
        <begin position="177"/>
        <end position="245"/>
    </location>
</feature>
<dbReference type="AlphaFoldDB" id="A0A8W8N030"/>
<feature type="compositionally biased region" description="Basic and acidic residues" evidence="1">
    <location>
        <begin position="219"/>
        <end position="235"/>
    </location>
</feature>
<name>A0A8W8N030_MAGGI</name>
<feature type="compositionally biased region" description="Basic and acidic residues" evidence="1">
    <location>
        <begin position="150"/>
        <end position="160"/>
    </location>
</feature>
<feature type="compositionally biased region" description="Basic and acidic residues" evidence="1">
    <location>
        <begin position="316"/>
        <end position="328"/>
    </location>
</feature>
<protein>
    <submittedName>
        <fullName evidence="2">Uncharacterized protein</fullName>
    </submittedName>
</protein>
<feature type="region of interest" description="Disordered" evidence="1">
    <location>
        <begin position="269"/>
        <end position="416"/>
    </location>
</feature>
<organism evidence="2 3">
    <name type="scientific">Magallana gigas</name>
    <name type="common">Pacific oyster</name>
    <name type="synonym">Crassostrea gigas</name>
    <dbReference type="NCBI Taxonomy" id="29159"/>
    <lineage>
        <taxon>Eukaryota</taxon>
        <taxon>Metazoa</taxon>
        <taxon>Spiralia</taxon>
        <taxon>Lophotrochozoa</taxon>
        <taxon>Mollusca</taxon>
        <taxon>Bivalvia</taxon>
        <taxon>Autobranchia</taxon>
        <taxon>Pteriomorphia</taxon>
        <taxon>Ostreida</taxon>
        <taxon>Ostreoidea</taxon>
        <taxon>Ostreidae</taxon>
        <taxon>Magallana</taxon>
    </lineage>
</organism>
<proteinExistence type="predicted"/>
<feature type="compositionally biased region" description="Acidic residues" evidence="1">
    <location>
        <begin position="342"/>
        <end position="385"/>
    </location>
</feature>
<evidence type="ECO:0000313" key="2">
    <source>
        <dbReference type="EnsemblMetazoa" id="G4736.1:cds"/>
    </source>
</evidence>
<feature type="region of interest" description="Disordered" evidence="1">
    <location>
        <begin position="134"/>
        <end position="160"/>
    </location>
</feature>
<reference evidence="2" key="1">
    <citation type="submission" date="2022-08" db="UniProtKB">
        <authorList>
            <consortium name="EnsemblMetazoa"/>
        </authorList>
    </citation>
    <scope>IDENTIFICATION</scope>
    <source>
        <strain evidence="2">05x7-T-G4-1.051#20</strain>
    </source>
</reference>
<dbReference type="Proteomes" id="UP000005408">
    <property type="component" value="Unassembled WGS sequence"/>
</dbReference>